<protein>
    <submittedName>
        <fullName evidence="1">Uncharacterized protein</fullName>
    </submittedName>
</protein>
<dbReference type="EMBL" id="SNRY01002964">
    <property type="protein sequence ID" value="KAA6322756.1"/>
    <property type="molecule type" value="Genomic_DNA"/>
</dbReference>
<accession>A0A5J4PY39</accession>
<feature type="non-terminal residue" evidence="1">
    <location>
        <position position="40"/>
    </location>
</feature>
<proteinExistence type="predicted"/>
<dbReference type="EMBL" id="SNRY01002964">
    <property type="protein sequence ID" value="KAA6322762.1"/>
    <property type="molecule type" value="Genomic_DNA"/>
</dbReference>
<dbReference type="AlphaFoldDB" id="A0A5J4PY39"/>
<evidence type="ECO:0000313" key="2">
    <source>
        <dbReference type="EMBL" id="KAA6322756.1"/>
    </source>
</evidence>
<gene>
    <name evidence="2" type="ORF">EZS27_027726</name>
    <name evidence="3" type="ORF">EZS27_027732</name>
    <name evidence="1" type="ORF">EZS27_035645</name>
</gene>
<reference evidence="1" key="1">
    <citation type="submission" date="2019-03" db="EMBL/GenBank/DDBJ databases">
        <title>Single cell metagenomics reveals metabolic interactions within the superorganism composed of flagellate Streblomastix strix and complex community of Bacteroidetes bacteria on its surface.</title>
        <authorList>
            <person name="Treitli S.C."/>
            <person name="Kolisko M."/>
            <person name="Husnik F."/>
            <person name="Keeling P."/>
            <person name="Hampl V."/>
        </authorList>
    </citation>
    <scope>NUCLEOTIDE SEQUENCE</scope>
    <source>
        <strain evidence="1">STM</strain>
    </source>
</reference>
<evidence type="ECO:0000313" key="3">
    <source>
        <dbReference type="EMBL" id="KAA6322762.1"/>
    </source>
</evidence>
<name>A0A5J4PY39_9ZZZZ</name>
<organism evidence="1">
    <name type="scientific">termite gut metagenome</name>
    <dbReference type="NCBI Taxonomy" id="433724"/>
    <lineage>
        <taxon>unclassified sequences</taxon>
        <taxon>metagenomes</taxon>
        <taxon>organismal metagenomes</taxon>
    </lineage>
</organism>
<dbReference type="EMBL" id="SNRY01005989">
    <property type="protein sequence ID" value="KAA6313609.1"/>
    <property type="molecule type" value="Genomic_DNA"/>
</dbReference>
<sequence>MFIISLYKIFRLSFPSFIVDTIINGKDKEIGTHGLPTRTT</sequence>
<comment type="caution">
    <text evidence="1">The sequence shown here is derived from an EMBL/GenBank/DDBJ whole genome shotgun (WGS) entry which is preliminary data.</text>
</comment>
<evidence type="ECO:0000313" key="1">
    <source>
        <dbReference type="EMBL" id="KAA6313609.1"/>
    </source>
</evidence>